<gene>
    <name evidence="1" type="ORF">CBM2636_11889</name>
</gene>
<proteinExistence type="predicted"/>
<dbReference type="Proteomes" id="UP000254259">
    <property type="component" value="Chromosome CBM2636"/>
</dbReference>
<accession>A0A9Q7UUG8</accession>
<reference evidence="1 2" key="1">
    <citation type="submission" date="2018-01" db="EMBL/GenBank/DDBJ databases">
        <authorList>
            <person name="Clerissi C."/>
        </authorList>
    </citation>
    <scope>NUCLEOTIDE SEQUENCE [LARGE SCALE GENOMIC DNA]</scope>
    <source>
        <strain evidence="1">Cupriavidus taiwanensis SWF 66322</strain>
    </source>
</reference>
<name>A0A9Q7UUG8_9BURK</name>
<dbReference type="EMBL" id="LT984813">
    <property type="protein sequence ID" value="SPD64866.1"/>
    <property type="molecule type" value="Genomic_DNA"/>
</dbReference>
<evidence type="ECO:0000313" key="2">
    <source>
        <dbReference type="Proteomes" id="UP000254259"/>
    </source>
</evidence>
<dbReference type="AlphaFoldDB" id="A0A9Q7UUG8"/>
<evidence type="ECO:0000313" key="1">
    <source>
        <dbReference type="EMBL" id="SPD64866.1"/>
    </source>
</evidence>
<organism evidence="1 2">
    <name type="scientific">Cupriavidus taiwanensis</name>
    <dbReference type="NCBI Taxonomy" id="164546"/>
    <lineage>
        <taxon>Bacteria</taxon>
        <taxon>Pseudomonadati</taxon>
        <taxon>Pseudomonadota</taxon>
        <taxon>Betaproteobacteria</taxon>
        <taxon>Burkholderiales</taxon>
        <taxon>Burkholderiaceae</taxon>
        <taxon>Cupriavidus</taxon>
    </lineage>
</organism>
<protein>
    <submittedName>
        <fullName evidence="1">Uncharacterized protein</fullName>
    </submittedName>
</protein>
<sequence length="28" mass="3103">MEKGFGPQKSPFAWHNAISHDGRFCPAS</sequence>